<dbReference type="GeneTree" id="ENSGT00390000001316"/>
<dbReference type="Gene3D" id="6.10.250.90">
    <property type="match status" value="1"/>
</dbReference>
<dbReference type="InParanoid" id="A0A667WIP8"/>
<evidence type="ECO:0000256" key="4">
    <source>
        <dbReference type="ARBA" id="ARBA00004647"/>
    </source>
</evidence>
<keyword evidence="6" id="KW-0158">Chromosome</keyword>
<evidence type="ECO:0000313" key="24">
    <source>
        <dbReference type="Ensembl" id="ENSMMDP00005001428.1"/>
    </source>
</evidence>
<evidence type="ECO:0000256" key="6">
    <source>
        <dbReference type="ARBA" id="ARBA00022454"/>
    </source>
</evidence>
<keyword evidence="13" id="KW-0832">Ubl conjugation</keyword>
<dbReference type="GO" id="GO:0005813">
    <property type="term" value="C:centrosome"/>
    <property type="evidence" value="ECO:0007669"/>
    <property type="project" value="UniProtKB-SubCell"/>
</dbReference>
<comment type="function">
    <text evidence="20">Component of the spindle-assembly checkpoint that prevents the onset of anaphase until all chromosomes are properly aligned at the metaphase plate. Forms a heterotetrameric complex with the closed conformation form of MAD2L1 (C-MAD2) at unattached kinetochores during prometaphase, recruits an open conformation of MAD2L1 (O-MAD2) and promotes the conversion of O-MAD2 to C-MAD2, which ensures mitotic checkpoint signaling.</text>
</comment>
<gene>
    <name evidence="24" type="primary">MAD1L1</name>
    <name evidence="24" type="synonym">mad1l1</name>
</gene>
<keyword evidence="10" id="KW-0132">Cell division</keyword>
<dbReference type="GO" id="GO:0051315">
    <property type="term" value="P:attachment of mitotic spindle microtubules to kinetochore"/>
    <property type="evidence" value="ECO:0007669"/>
    <property type="project" value="TreeGrafter"/>
</dbReference>
<dbReference type="GO" id="GO:1990706">
    <property type="term" value="C:MAD1 complex"/>
    <property type="evidence" value="ECO:0007669"/>
    <property type="project" value="UniProtKB-ARBA"/>
</dbReference>
<keyword evidence="7" id="KW-0963">Cytoplasm</keyword>
<feature type="coiled-coil region" evidence="23">
    <location>
        <begin position="433"/>
        <end position="580"/>
    </location>
</feature>
<dbReference type="SUPFAM" id="SSF75704">
    <property type="entry name" value="Mitotic arrest deficient-like 1, Mad1"/>
    <property type="match status" value="1"/>
</dbReference>
<dbReference type="Pfam" id="PF05557">
    <property type="entry name" value="MAD"/>
    <property type="match status" value="1"/>
</dbReference>
<evidence type="ECO:0000256" key="23">
    <source>
        <dbReference type="SAM" id="Coils"/>
    </source>
</evidence>
<dbReference type="PANTHER" id="PTHR23168:SF0">
    <property type="entry name" value="MITOTIC SPINDLE ASSEMBLY CHECKPOINT PROTEIN MAD1"/>
    <property type="match status" value="1"/>
</dbReference>
<keyword evidence="9" id="KW-0597">Phosphoprotein</keyword>
<evidence type="ECO:0000256" key="9">
    <source>
        <dbReference type="ARBA" id="ARBA00022553"/>
    </source>
</evidence>
<keyword evidence="17" id="KW-0539">Nucleus</keyword>
<reference evidence="24" key="2">
    <citation type="submission" date="2025-08" db="UniProtKB">
        <authorList>
            <consortium name="Ensembl"/>
        </authorList>
    </citation>
    <scope>IDENTIFICATION</scope>
</reference>
<dbReference type="GO" id="GO:1990728">
    <property type="term" value="C:mitotic spindle assembly checkpoint MAD1-MAD2 complex"/>
    <property type="evidence" value="ECO:0007669"/>
    <property type="project" value="UniProtKB-ARBA"/>
</dbReference>
<keyword evidence="18" id="KW-0131">Cell cycle</keyword>
<evidence type="ECO:0000256" key="20">
    <source>
        <dbReference type="ARBA" id="ARBA00053509"/>
    </source>
</evidence>
<dbReference type="GO" id="GO:0007094">
    <property type="term" value="P:mitotic spindle assembly checkpoint signaling"/>
    <property type="evidence" value="ECO:0007669"/>
    <property type="project" value="InterPro"/>
</dbReference>
<evidence type="ECO:0000256" key="1">
    <source>
        <dbReference type="ARBA" id="ARBA00004259"/>
    </source>
</evidence>
<dbReference type="CTD" id="8379"/>
<evidence type="ECO:0000256" key="17">
    <source>
        <dbReference type="ARBA" id="ARBA00023242"/>
    </source>
</evidence>
<protein>
    <recommendedName>
        <fullName evidence="21">Mitotic spindle assembly checkpoint protein MAD1</fullName>
    </recommendedName>
    <alternativeName>
        <fullName evidence="22">Mitotic arrest deficient 1-like protein 1</fullName>
    </alternativeName>
</protein>
<dbReference type="RefSeq" id="XP_029916847.1">
    <property type="nucleotide sequence ID" value="XM_030060987.1"/>
</dbReference>
<dbReference type="GO" id="GO:0000776">
    <property type="term" value="C:kinetochore"/>
    <property type="evidence" value="ECO:0007669"/>
    <property type="project" value="UniProtKB-KW"/>
</dbReference>
<evidence type="ECO:0000256" key="12">
    <source>
        <dbReference type="ARBA" id="ARBA00022838"/>
    </source>
</evidence>
<evidence type="ECO:0000256" key="3">
    <source>
        <dbReference type="ARBA" id="ARBA00004629"/>
    </source>
</evidence>
<evidence type="ECO:0000256" key="16">
    <source>
        <dbReference type="ARBA" id="ARBA00023212"/>
    </source>
</evidence>
<keyword evidence="11" id="KW-0498">Mitosis</keyword>
<dbReference type="GO" id="GO:0051301">
    <property type="term" value="P:cell division"/>
    <property type="evidence" value="ECO:0007669"/>
    <property type="project" value="UniProtKB-KW"/>
</dbReference>
<dbReference type="GO" id="GO:0072686">
    <property type="term" value="C:mitotic spindle"/>
    <property type="evidence" value="ECO:0007669"/>
    <property type="project" value="TreeGrafter"/>
</dbReference>
<evidence type="ECO:0000256" key="18">
    <source>
        <dbReference type="ARBA" id="ARBA00023306"/>
    </source>
</evidence>
<evidence type="ECO:0000256" key="22">
    <source>
        <dbReference type="ARBA" id="ARBA00075803"/>
    </source>
</evidence>
<evidence type="ECO:0000313" key="25">
    <source>
        <dbReference type="Proteomes" id="UP000472263"/>
    </source>
</evidence>
<keyword evidence="25" id="KW-1185">Reference proteome</keyword>
<evidence type="ECO:0000256" key="19">
    <source>
        <dbReference type="ARBA" id="ARBA00023328"/>
    </source>
</evidence>
<dbReference type="RefSeq" id="XP_029916841.1">
    <property type="nucleotide sequence ID" value="XM_030060981.1"/>
</dbReference>
<dbReference type="FunFam" id="1.20.5.170:FF:000051">
    <property type="entry name" value="mitotic spindle assembly checkpoint protein MAD1"/>
    <property type="match status" value="1"/>
</dbReference>
<keyword evidence="16" id="KW-0206">Cytoskeleton</keyword>
<feature type="coiled-coil region" evidence="23">
    <location>
        <begin position="94"/>
        <end position="243"/>
    </location>
</feature>
<dbReference type="OrthoDB" id="331602at2759"/>
<dbReference type="RefSeq" id="XP_029916833.1">
    <property type="nucleotide sequence ID" value="XM_030060973.1"/>
</dbReference>
<keyword evidence="8" id="KW-1017">Isopeptide bond</keyword>
<evidence type="ECO:0000256" key="10">
    <source>
        <dbReference type="ARBA" id="ARBA00022618"/>
    </source>
</evidence>
<evidence type="ECO:0000256" key="21">
    <source>
        <dbReference type="ARBA" id="ARBA00073985"/>
    </source>
</evidence>
<proteinExistence type="inferred from homology"/>
<dbReference type="AlphaFoldDB" id="A0A667WIP8"/>
<dbReference type="Proteomes" id="UP000472263">
    <property type="component" value="Chromosome 1"/>
</dbReference>
<keyword evidence="14" id="KW-0007">Acetylation</keyword>
<dbReference type="GeneID" id="115365800"/>
<keyword evidence="15 23" id="KW-0175">Coiled coil</keyword>
<dbReference type="FunCoup" id="A0A667WIP8">
    <property type="interactions" value="1048"/>
</dbReference>
<name>A0A667WIP8_9TELE</name>
<evidence type="ECO:0000256" key="7">
    <source>
        <dbReference type="ARBA" id="ARBA00022490"/>
    </source>
</evidence>
<dbReference type="PANTHER" id="PTHR23168">
    <property type="entry name" value="MITOTIC SPINDLE ASSEMBLY CHECKPOINT PROTEIN MAD1 MITOTIC ARREST DEFICIENT-LIKE PROTEIN 1"/>
    <property type="match status" value="1"/>
</dbReference>
<organism evidence="24 25">
    <name type="scientific">Myripristis murdjan</name>
    <name type="common">pinecone soldierfish</name>
    <dbReference type="NCBI Taxonomy" id="586833"/>
    <lineage>
        <taxon>Eukaryota</taxon>
        <taxon>Metazoa</taxon>
        <taxon>Chordata</taxon>
        <taxon>Craniata</taxon>
        <taxon>Vertebrata</taxon>
        <taxon>Euteleostomi</taxon>
        <taxon>Actinopterygii</taxon>
        <taxon>Neopterygii</taxon>
        <taxon>Teleostei</taxon>
        <taxon>Neoteleostei</taxon>
        <taxon>Acanthomorphata</taxon>
        <taxon>Holocentriformes</taxon>
        <taxon>Holocentridae</taxon>
        <taxon>Myripristis</taxon>
    </lineage>
</organism>
<comment type="subcellular location">
    <subcellularLocation>
        <location evidence="3">Chromosome</location>
        <location evidence="3">Centromere</location>
        <location evidence="3">Kinetochore</location>
    </subcellularLocation>
    <subcellularLocation>
        <location evidence="2">Cytoplasm</location>
        <location evidence="2">Cytoskeleton</location>
        <location evidence="2">Microtubule organizing center</location>
        <location evidence="2">Centrosome</location>
    </subcellularLocation>
    <subcellularLocation>
        <location evidence="4">Cytoplasm</location>
        <location evidence="4">Cytoskeleton</location>
        <location evidence="4">Spindle pole</location>
    </subcellularLocation>
    <subcellularLocation>
        <location evidence="1">Nucleus envelope</location>
    </subcellularLocation>
</comment>
<dbReference type="GO" id="GO:0005635">
    <property type="term" value="C:nuclear envelope"/>
    <property type="evidence" value="ECO:0007669"/>
    <property type="project" value="UniProtKB-SubCell"/>
</dbReference>
<evidence type="ECO:0000256" key="13">
    <source>
        <dbReference type="ARBA" id="ARBA00022843"/>
    </source>
</evidence>
<evidence type="ECO:0000256" key="2">
    <source>
        <dbReference type="ARBA" id="ARBA00004300"/>
    </source>
</evidence>
<dbReference type="Gene3D" id="1.20.5.170">
    <property type="match status" value="1"/>
</dbReference>
<feature type="coiled-coil region" evidence="23">
    <location>
        <begin position="267"/>
        <end position="318"/>
    </location>
</feature>
<evidence type="ECO:0000256" key="5">
    <source>
        <dbReference type="ARBA" id="ARBA00008029"/>
    </source>
</evidence>
<dbReference type="GO" id="GO:0000922">
    <property type="term" value="C:spindle pole"/>
    <property type="evidence" value="ECO:0007669"/>
    <property type="project" value="UniProtKB-SubCell"/>
</dbReference>
<accession>A0A667WIP8</accession>
<comment type="similarity">
    <text evidence="5">Belongs to the MAD1 family.</text>
</comment>
<reference evidence="24" key="3">
    <citation type="submission" date="2025-09" db="UniProtKB">
        <authorList>
            <consortium name="Ensembl"/>
        </authorList>
    </citation>
    <scope>IDENTIFICATION</scope>
</reference>
<keyword evidence="12" id="KW-0995">Kinetochore</keyword>
<reference evidence="24" key="1">
    <citation type="submission" date="2019-06" db="EMBL/GenBank/DDBJ databases">
        <authorList>
            <consortium name="Wellcome Sanger Institute Data Sharing"/>
        </authorList>
    </citation>
    <scope>NUCLEOTIDE SEQUENCE [LARGE SCALE GENOMIC DNA]</scope>
</reference>
<sequence>MDLEDDTTVFATLKSFNSFISRPDPPQRLSEQAAAGAGLQMQYKRSMELLEAAEKLHSKNQYLQLDQEKRQMELSHKRARFELEKAASDSARDFEREVDRNQELLGRIKRLEEREAESAKSQSEQVEANRALRKKLEGLTQKLEERDSTLETANQTISALKDEIRELKQKIQNQDATISTQTLENQALEEQLDLQRRKYQEVSQLCQSLQSAQSSCSEHIIKIKELERRLALQEQDVVMVRTMKSEVARVPDMDKELRRLREDNAYLRESRENSSLLKEEVEGLRRKLERMERTKEELVNMELEKERLCEKLQAWENLGQSTGLNIRKPEDLSREVIQIQQREIALKEQNYTLTSRVRTVERSQSELQGELAQQRSKALEEQKKRESQDALVRRLQKRVLLLTKERDGMRSILESYDSELAPTEYSPQLTKRLREAEDILQKTQSHHAEMEVQLTKAQEETGALKLQLQTVELELESVKKQQASAAESNSLVTKEEVSTLRLKIEDLEAERQRLEEQNSILEMRLERHNLQGDYDPVKTQVLHFKMNPTSVAKQQRQQEVESLREEVIRLREHLRSLQDGGALVHAQDDSSMPGSSLCLSLPPSQEVLDLRKQMESSELRNQRLKEVFQRKIQEFRTVCYVLTGYQIDITTENQYRLTSVYAEHMDDSLLFKKGSSGSMQLMETEFSKTLGEMVALHLHHQKSIPAFLSAVTLDLFSRQTAV</sequence>
<keyword evidence="19" id="KW-0137">Centromere</keyword>
<dbReference type="Ensembl" id="ENSMMDT00005001458.1">
    <property type="protein sequence ID" value="ENSMMDP00005001428.1"/>
    <property type="gene ID" value="ENSMMDG00005000797.1"/>
</dbReference>
<dbReference type="Gene3D" id="3.30.457.60">
    <property type="match status" value="1"/>
</dbReference>
<evidence type="ECO:0000256" key="15">
    <source>
        <dbReference type="ARBA" id="ARBA00023054"/>
    </source>
</evidence>
<dbReference type="InterPro" id="IPR008672">
    <property type="entry name" value="Mad1"/>
</dbReference>
<evidence type="ECO:0000256" key="8">
    <source>
        <dbReference type="ARBA" id="ARBA00022499"/>
    </source>
</evidence>
<evidence type="ECO:0000256" key="14">
    <source>
        <dbReference type="ARBA" id="ARBA00022990"/>
    </source>
</evidence>
<dbReference type="FunFam" id="3.30.457.60:FF:000002">
    <property type="entry name" value="Mitotic spindle assembly checkpoint protein MAD1"/>
    <property type="match status" value="1"/>
</dbReference>
<evidence type="ECO:0000256" key="11">
    <source>
        <dbReference type="ARBA" id="ARBA00022776"/>
    </source>
</evidence>